<dbReference type="OrthoDB" id="10381483at2759"/>
<dbReference type="Proteomes" id="UP000663879">
    <property type="component" value="Unassembled WGS sequence"/>
</dbReference>
<reference evidence="2" key="1">
    <citation type="submission" date="2021-02" db="EMBL/GenBank/DDBJ databases">
        <authorList>
            <person name="Nowell W R."/>
        </authorList>
    </citation>
    <scope>NUCLEOTIDE SEQUENCE</scope>
    <source>
        <strain evidence="2">Ploen Becks lab</strain>
    </source>
</reference>
<keyword evidence="3" id="KW-1185">Reference proteome</keyword>
<dbReference type="AlphaFoldDB" id="A0A813M6Q2"/>
<protein>
    <submittedName>
        <fullName evidence="2">Uncharacterized protein</fullName>
    </submittedName>
</protein>
<gene>
    <name evidence="2" type="ORF">OXX778_LOCUS395</name>
</gene>
<name>A0A813M6Q2_9BILA</name>
<evidence type="ECO:0000256" key="1">
    <source>
        <dbReference type="SAM" id="MobiDB-lite"/>
    </source>
</evidence>
<evidence type="ECO:0000313" key="2">
    <source>
        <dbReference type="EMBL" id="CAF0706651.1"/>
    </source>
</evidence>
<dbReference type="EMBL" id="CAJNOC010000019">
    <property type="protein sequence ID" value="CAF0706651.1"/>
    <property type="molecule type" value="Genomic_DNA"/>
</dbReference>
<organism evidence="2 3">
    <name type="scientific">Brachionus calyciflorus</name>
    <dbReference type="NCBI Taxonomy" id="104777"/>
    <lineage>
        <taxon>Eukaryota</taxon>
        <taxon>Metazoa</taxon>
        <taxon>Spiralia</taxon>
        <taxon>Gnathifera</taxon>
        <taxon>Rotifera</taxon>
        <taxon>Eurotatoria</taxon>
        <taxon>Monogononta</taxon>
        <taxon>Pseudotrocha</taxon>
        <taxon>Ploima</taxon>
        <taxon>Brachionidae</taxon>
        <taxon>Brachionus</taxon>
    </lineage>
</organism>
<sequence length="201" mass="22713">MNQMNSAASKQSFAPYASAPCHEHDHRYTPHLHTSECERYLSGFDKNRNSRFYYTKSITPCRVYLSYNEKLLTSGTEIQIDNKIEKLSQVNQGLNGRKLSPRTLKSHLKISPQFIEDAKNFIFVKETMSLIPPLPQAINFSPPLTYAEMAVMPFNLPPINQVLPTNTKTKVTNQSSQVKSVKINVPKSTSPTSTSWSSSDK</sequence>
<accession>A0A813M6Q2</accession>
<evidence type="ECO:0000313" key="3">
    <source>
        <dbReference type="Proteomes" id="UP000663879"/>
    </source>
</evidence>
<feature type="compositionally biased region" description="Low complexity" evidence="1">
    <location>
        <begin position="188"/>
        <end position="201"/>
    </location>
</feature>
<proteinExistence type="predicted"/>
<feature type="region of interest" description="Disordered" evidence="1">
    <location>
        <begin position="170"/>
        <end position="201"/>
    </location>
</feature>
<feature type="compositionally biased region" description="Polar residues" evidence="1">
    <location>
        <begin position="170"/>
        <end position="179"/>
    </location>
</feature>
<comment type="caution">
    <text evidence="2">The sequence shown here is derived from an EMBL/GenBank/DDBJ whole genome shotgun (WGS) entry which is preliminary data.</text>
</comment>